<dbReference type="EMBL" id="KZ819364">
    <property type="protein sequence ID" value="PWN44117.1"/>
    <property type="molecule type" value="Genomic_DNA"/>
</dbReference>
<keyword evidence="3" id="KW-1185">Reference proteome</keyword>
<protein>
    <submittedName>
        <fullName evidence="2">Uncharacterized protein</fullName>
    </submittedName>
</protein>
<proteinExistence type="predicted"/>
<evidence type="ECO:0000313" key="2">
    <source>
        <dbReference type="EMBL" id="PWN44117.1"/>
    </source>
</evidence>
<keyword evidence="1" id="KW-0732">Signal</keyword>
<dbReference type="AlphaFoldDB" id="A0A316W2J4"/>
<dbReference type="RefSeq" id="XP_025371277.1">
    <property type="nucleotide sequence ID" value="XM_025517374.1"/>
</dbReference>
<evidence type="ECO:0000313" key="3">
    <source>
        <dbReference type="Proteomes" id="UP000245783"/>
    </source>
</evidence>
<evidence type="ECO:0000256" key="1">
    <source>
        <dbReference type="SAM" id="SignalP"/>
    </source>
</evidence>
<dbReference type="GeneID" id="37039244"/>
<name>A0A316W2J4_9BASI</name>
<dbReference type="InParanoid" id="A0A316W2J4"/>
<organism evidence="2 3">
    <name type="scientific">Ceraceosorus guamensis</name>
    <dbReference type="NCBI Taxonomy" id="1522189"/>
    <lineage>
        <taxon>Eukaryota</taxon>
        <taxon>Fungi</taxon>
        <taxon>Dikarya</taxon>
        <taxon>Basidiomycota</taxon>
        <taxon>Ustilaginomycotina</taxon>
        <taxon>Exobasidiomycetes</taxon>
        <taxon>Ceraceosorales</taxon>
        <taxon>Ceraceosoraceae</taxon>
        <taxon>Ceraceosorus</taxon>
    </lineage>
</organism>
<gene>
    <name evidence="2" type="ORF">IE81DRAFT_48165</name>
</gene>
<reference evidence="2 3" key="1">
    <citation type="journal article" date="2018" name="Mol. Biol. Evol.">
        <title>Broad Genomic Sampling Reveals a Smut Pathogenic Ancestry of the Fungal Clade Ustilaginomycotina.</title>
        <authorList>
            <person name="Kijpornyongpan T."/>
            <person name="Mondo S.J."/>
            <person name="Barry K."/>
            <person name="Sandor L."/>
            <person name="Lee J."/>
            <person name="Lipzen A."/>
            <person name="Pangilinan J."/>
            <person name="LaButti K."/>
            <person name="Hainaut M."/>
            <person name="Henrissat B."/>
            <person name="Grigoriev I.V."/>
            <person name="Spatafora J.W."/>
            <person name="Aime M.C."/>
        </authorList>
    </citation>
    <scope>NUCLEOTIDE SEQUENCE [LARGE SCALE GENOMIC DNA]</scope>
    <source>
        <strain evidence="2 3">MCA 4658</strain>
    </source>
</reference>
<feature type="chain" id="PRO_5016319151" evidence="1">
    <location>
        <begin position="25"/>
        <end position="89"/>
    </location>
</feature>
<sequence length="89" mass="9395">MFIKTSTLLAACMVSCTLLASTTAAVAVNRISLDARTDASAFKTTGRSADAALERRQLGSTPIGETKYCPPQCGQPEFKKNHDCSACPP</sequence>
<accession>A0A316W2J4</accession>
<feature type="signal peptide" evidence="1">
    <location>
        <begin position="1"/>
        <end position="24"/>
    </location>
</feature>
<dbReference type="Proteomes" id="UP000245783">
    <property type="component" value="Unassembled WGS sequence"/>
</dbReference>